<name>A0A7C9AA89_OPUST</name>
<evidence type="ECO:0000313" key="2">
    <source>
        <dbReference type="EMBL" id="MBA4663452.1"/>
    </source>
</evidence>
<proteinExistence type="predicted"/>
<protein>
    <submittedName>
        <fullName evidence="2">Uncharacterized protein</fullName>
    </submittedName>
</protein>
<dbReference type="EMBL" id="GISG01220353">
    <property type="protein sequence ID" value="MBA4663452.1"/>
    <property type="molecule type" value="Transcribed_RNA"/>
</dbReference>
<reference evidence="2" key="2">
    <citation type="submission" date="2020-07" db="EMBL/GenBank/DDBJ databases">
        <authorList>
            <person name="Vera ALvarez R."/>
            <person name="Arias-Moreno D.M."/>
            <person name="Jimenez-Jacinto V."/>
            <person name="Jimenez-Bremont J.F."/>
            <person name="Swaminathan K."/>
            <person name="Moose S.P."/>
            <person name="Guerrero-Gonzalez M.L."/>
            <person name="Marino-Ramirez L."/>
            <person name="Landsman D."/>
            <person name="Rodriguez-Kessler M."/>
            <person name="Delgado-Sanchez P."/>
        </authorList>
    </citation>
    <scope>NUCLEOTIDE SEQUENCE</scope>
    <source>
        <tissue evidence="2">Cladode</tissue>
    </source>
</reference>
<feature type="region of interest" description="Disordered" evidence="1">
    <location>
        <begin position="94"/>
        <end position="121"/>
    </location>
</feature>
<reference evidence="2" key="1">
    <citation type="journal article" date="2013" name="J. Plant Res.">
        <title>Effect of fungi and light on seed germination of three Opuntia species from semiarid lands of central Mexico.</title>
        <authorList>
            <person name="Delgado-Sanchez P."/>
            <person name="Jimenez-Bremont J.F."/>
            <person name="Guerrero-Gonzalez Mde L."/>
            <person name="Flores J."/>
        </authorList>
    </citation>
    <scope>NUCLEOTIDE SEQUENCE</scope>
    <source>
        <tissue evidence="2">Cladode</tissue>
    </source>
</reference>
<dbReference type="AlphaFoldDB" id="A0A7C9AA89"/>
<accession>A0A7C9AA89</accession>
<evidence type="ECO:0000256" key="1">
    <source>
        <dbReference type="SAM" id="MobiDB-lite"/>
    </source>
</evidence>
<organism evidence="2">
    <name type="scientific">Opuntia streptacantha</name>
    <name type="common">Prickly pear cactus</name>
    <name type="synonym">Opuntia cardona</name>
    <dbReference type="NCBI Taxonomy" id="393608"/>
    <lineage>
        <taxon>Eukaryota</taxon>
        <taxon>Viridiplantae</taxon>
        <taxon>Streptophyta</taxon>
        <taxon>Embryophyta</taxon>
        <taxon>Tracheophyta</taxon>
        <taxon>Spermatophyta</taxon>
        <taxon>Magnoliopsida</taxon>
        <taxon>eudicotyledons</taxon>
        <taxon>Gunneridae</taxon>
        <taxon>Pentapetalae</taxon>
        <taxon>Caryophyllales</taxon>
        <taxon>Cactineae</taxon>
        <taxon>Cactaceae</taxon>
        <taxon>Opuntioideae</taxon>
        <taxon>Opuntia</taxon>
    </lineage>
</organism>
<sequence length="121" mass="14180">MCTSKSIPSRLTTRNSFFRLRNRLKQLTEVLSLTNLHQPVKPCKHCNLLNHFNYSMFPVVCGNEHSRCKTNQSLERRRSVDQAQLYEISNRKRIFTESHGRTPPSERTSYCTSQKKKSTAY</sequence>